<feature type="domain" description="Peptidase S26" evidence="6">
    <location>
        <begin position="94"/>
        <end position="131"/>
    </location>
</feature>
<evidence type="ECO:0000313" key="7">
    <source>
        <dbReference type="EMBL" id="MFC4132517.1"/>
    </source>
</evidence>
<organism evidence="7 8">
    <name type="scientific">Hamadaea flava</name>
    <dbReference type="NCBI Taxonomy" id="1742688"/>
    <lineage>
        <taxon>Bacteria</taxon>
        <taxon>Bacillati</taxon>
        <taxon>Actinomycetota</taxon>
        <taxon>Actinomycetes</taxon>
        <taxon>Micromonosporales</taxon>
        <taxon>Micromonosporaceae</taxon>
        <taxon>Hamadaea</taxon>
    </lineage>
</organism>
<dbReference type="InterPro" id="IPR000223">
    <property type="entry name" value="Pept_S26A_signal_pept_1"/>
</dbReference>
<keyword evidence="8" id="KW-1185">Reference proteome</keyword>
<dbReference type="EMBL" id="JBHSAY010000009">
    <property type="protein sequence ID" value="MFC4132517.1"/>
    <property type="molecule type" value="Genomic_DNA"/>
</dbReference>
<protein>
    <submittedName>
        <fullName evidence="7">S26 family signal peptidase</fullName>
    </submittedName>
</protein>
<dbReference type="InterPro" id="IPR019533">
    <property type="entry name" value="Peptidase_S26"/>
</dbReference>
<dbReference type="PRINTS" id="PR00727">
    <property type="entry name" value="LEADERPTASE"/>
</dbReference>
<keyword evidence="2" id="KW-0378">Hydrolase</keyword>
<evidence type="ECO:0000256" key="5">
    <source>
        <dbReference type="SAM" id="MobiDB-lite"/>
    </source>
</evidence>
<dbReference type="PANTHER" id="PTHR12383:SF16">
    <property type="entry name" value="MITOCHONDRIAL INNER MEMBRANE PROTEASE SUBUNIT 1"/>
    <property type="match status" value="1"/>
</dbReference>
<dbReference type="RefSeq" id="WP_253753095.1">
    <property type="nucleotide sequence ID" value="NZ_JAMZDZ010000001.1"/>
</dbReference>
<evidence type="ECO:0000259" key="6">
    <source>
        <dbReference type="Pfam" id="PF10502"/>
    </source>
</evidence>
<accession>A0ABV8LNK2</accession>
<evidence type="ECO:0000256" key="4">
    <source>
        <dbReference type="ARBA" id="ARBA00038445"/>
    </source>
</evidence>
<feature type="region of interest" description="Disordered" evidence="5">
    <location>
        <begin position="143"/>
        <end position="164"/>
    </location>
</feature>
<dbReference type="Pfam" id="PF10502">
    <property type="entry name" value="Peptidase_S26"/>
    <property type="match status" value="2"/>
</dbReference>
<evidence type="ECO:0000256" key="3">
    <source>
        <dbReference type="ARBA" id="ARBA00023136"/>
    </source>
</evidence>
<dbReference type="Gene3D" id="2.10.109.10">
    <property type="entry name" value="Umud Fragment, subunit A"/>
    <property type="match status" value="1"/>
</dbReference>
<dbReference type="Proteomes" id="UP001595816">
    <property type="component" value="Unassembled WGS sequence"/>
</dbReference>
<evidence type="ECO:0000256" key="1">
    <source>
        <dbReference type="ARBA" id="ARBA00004401"/>
    </source>
</evidence>
<gene>
    <name evidence="7" type="ORF">ACFOZ4_18055</name>
</gene>
<dbReference type="SUPFAM" id="SSF51306">
    <property type="entry name" value="LexA/Signal peptidase"/>
    <property type="match status" value="1"/>
</dbReference>
<proteinExistence type="inferred from homology"/>
<sequence length="164" mass="17794">MIAVAAAVVLLLIGLILRARRRHVVVTVVGDSMLPTYHPGDRLLVRRVAPDSVRIRQVIVLSGLSREGWIVKRVAAVPGDPIPRDVPALRTAVGDRVPQGQLVVLGDNPARSHDSRHSGYFGADRLLGVVVRTISAPRARYLSRARPKMGDHSRTDTTVTPGAR</sequence>
<reference evidence="8" key="1">
    <citation type="journal article" date="2019" name="Int. J. Syst. Evol. Microbiol.">
        <title>The Global Catalogue of Microorganisms (GCM) 10K type strain sequencing project: providing services to taxonomists for standard genome sequencing and annotation.</title>
        <authorList>
            <consortium name="The Broad Institute Genomics Platform"/>
            <consortium name="The Broad Institute Genome Sequencing Center for Infectious Disease"/>
            <person name="Wu L."/>
            <person name="Ma J."/>
        </authorList>
    </citation>
    <scope>NUCLEOTIDE SEQUENCE [LARGE SCALE GENOMIC DNA]</scope>
    <source>
        <strain evidence="8">CGMCC 4.7289</strain>
    </source>
</reference>
<dbReference type="InterPro" id="IPR052064">
    <property type="entry name" value="Mito_IMP1_subunit"/>
</dbReference>
<comment type="similarity">
    <text evidence="4">Belongs to the peptidase S26 family. IMP1 subfamily.</text>
</comment>
<comment type="subcellular location">
    <subcellularLocation>
        <location evidence="1">Cell membrane</location>
        <topology evidence="1">Single-pass type II membrane protein</topology>
    </subcellularLocation>
</comment>
<dbReference type="CDD" id="cd06462">
    <property type="entry name" value="Peptidase_S24_S26"/>
    <property type="match status" value="1"/>
</dbReference>
<dbReference type="PANTHER" id="PTHR12383">
    <property type="entry name" value="PROTEASE FAMILY S26 MITOCHONDRIAL INNER MEMBRANE PROTEASE-RELATED"/>
    <property type="match status" value="1"/>
</dbReference>
<evidence type="ECO:0000313" key="8">
    <source>
        <dbReference type="Proteomes" id="UP001595816"/>
    </source>
</evidence>
<dbReference type="InterPro" id="IPR036286">
    <property type="entry name" value="LexA/Signal_pep-like_sf"/>
</dbReference>
<feature type="domain" description="Peptidase S26" evidence="6">
    <location>
        <begin position="5"/>
        <end position="83"/>
    </location>
</feature>
<comment type="caution">
    <text evidence="7">The sequence shown here is derived from an EMBL/GenBank/DDBJ whole genome shotgun (WGS) entry which is preliminary data.</text>
</comment>
<keyword evidence="3" id="KW-0472">Membrane</keyword>
<name>A0ABV8LNK2_9ACTN</name>
<evidence type="ECO:0000256" key="2">
    <source>
        <dbReference type="ARBA" id="ARBA00022801"/>
    </source>
</evidence>